<dbReference type="InterPro" id="IPR005123">
    <property type="entry name" value="Oxoglu/Fe-dep_dioxygenase_dom"/>
</dbReference>
<gene>
    <name evidence="2" type="ORF">UFOPK4098_00228</name>
    <name evidence="3" type="ORF">UFOPK4347_00455</name>
</gene>
<dbReference type="InterPro" id="IPR056470">
    <property type="entry name" value="BesD/HalB-like"/>
</dbReference>
<evidence type="ECO:0000259" key="1">
    <source>
        <dbReference type="PROSITE" id="PS51471"/>
    </source>
</evidence>
<dbReference type="PROSITE" id="PS51471">
    <property type="entry name" value="FE2OG_OXY"/>
    <property type="match status" value="1"/>
</dbReference>
<sequence>MSVAALVNTNEWPLSDFQTTTRLRDIFQRDGVVVLPEFISREVVMRMVTETEELVALAHRSESHKTAYLSRPDDSFPVGHPRRTVQSSAVEVIAYDHIPAHHAVRELYESDELMTFVAGVLGQEKLYRYADPFGALNLAVMRAGDQLGWHFDMTDFVVSLALQPSQAGGEFENAQKLRTATDENYEGVQSVLSGDASHCVRVEPMHAGTLMIFNGRTSLHKVTPIMGNTVRIVALLAYDTQSGTDSSDELKLARYGRLPQ</sequence>
<reference evidence="2" key="1">
    <citation type="submission" date="2020-05" db="EMBL/GenBank/DDBJ databases">
        <authorList>
            <person name="Chiriac C."/>
            <person name="Salcher M."/>
            <person name="Ghai R."/>
            <person name="Kavagutti S V."/>
        </authorList>
    </citation>
    <scope>NUCLEOTIDE SEQUENCE</scope>
</reference>
<feature type="domain" description="Fe2OG dioxygenase" evidence="1">
    <location>
        <begin position="131"/>
        <end position="242"/>
    </location>
</feature>
<dbReference type="AlphaFoldDB" id="A0A6J7PXC8"/>
<dbReference type="Gene3D" id="2.60.120.620">
    <property type="entry name" value="q2cbj1_9rhob like domain"/>
    <property type="match status" value="1"/>
</dbReference>
<dbReference type="EMBL" id="CAFBPN010000005">
    <property type="protein sequence ID" value="CAB5010027.1"/>
    <property type="molecule type" value="Genomic_DNA"/>
</dbReference>
<dbReference type="Pfam" id="PF23169">
    <property type="entry name" value="HalD"/>
    <property type="match status" value="1"/>
</dbReference>
<accession>A0A6J7PXC8</accession>
<dbReference type="EMBL" id="CAFBQU010000007">
    <property type="protein sequence ID" value="CAB5062169.1"/>
    <property type="molecule type" value="Genomic_DNA"/>
</dbReference>
<dbReference type="SUPFAM" id="SSF51197">
    <property type="entry name" value="Clavaminate synthase-like"/>
    <property type="match status" value="1"/>
</dbReference>
<protein>
    <submittedName>
        <fullName evidence="2">Unannotated protein</fullName>
    </submittedName>
</protein>
<proteinExistence type="predicted"/>
<name>A0A6J7PXC8_9ZZZZ</name>
<evidence type="ECO:0000313" key="3">
    <source>
        <dbReference type="EMBL" id="CAB5062169.1"/>
    </source>
</evidence>
<evidence type="ECO:0000313" key="2">
    <source>
        <dbReference type="EMBL" id="CAB5010027.1"/>
    </source>
</evidence>
<organism evidence="2">
    <name type="scientific">freshwater metagenome</name>
    <dbReference type="NCBI Taxonomy" id="449393"/>
    <lineage>
        <taxon>unclassified sequences</taxon>
        <taxon>metagenomes</taxon>
        <taxon>ecological metagenomes</taxon>
    </lineage>
</organism>